<feature type="region of interest" description="Disordered" evidence="1">
    <location>
        <begin position="795"/>
        <end position="819"/>
    </location>
</feature>
<feature type="compositionally biased region" description="Basic and acidic residues" evidence="1">
    <location>
        <begin position="1"/>
        <end position="12"/>
    </location>
</feature>
<sequence length="1086" mass="118980">MKGQEGEERDKCSVSASGPSGGPRRRSIRTWGGGSQGHAVRWPGNCVSWPRGGGMTCARRSGRVIGYPANISYGNPYHAVSSCITRGTLDEAPTRTAESVVCKAMEHLHSITGKQLTCVEQRAQKGNETIQHCYLLSPAKLVSPNVFVSARMLPGRCVAAPLQTRSGPPPVEILWSPSPLHTLNQPLPCDGKLTTRILSPSFQIVQINGRVRLHLRFNGLTAWHALTEVGNDGWKIVPILNRGRSLIFAHGNRVKRCRWSAGFLGDIPFSPSLIPAPLHTHLASPSLAFKALVLRGSAVAERLACPRPTKANQAQFLVGSLPDFRMWESCRTMPLVGGFSRGSLVSPALSFRPAPYSPQTTSSALKTSLLRATQIYSLTHSNNRTEDLPRRDRGMNARSSDYMSATLPQSYGDRRPLTLPIEDKIEGIYILAALTRVRRPRKHSYTAALPCDWSIRRGCSCPYNHPVSYGSLGSRSQDRPVAYEGDDDDKKAPLPLTRRCFDVDLSYDRFSRKRASLKGRRNSPVGYATCLPGPAHTAARLVLCTKACNVNKTACTVLYIKALSQEDEGGRRIRTKIVVGQRPVGTSCANQRLVTHSPAGSPANTELLPACSSQSGMSSVFRASRSRLAHWLVRLARFKFNVQHIRGVDNSVGDALTRMHCAEEFEQGDEKMKNGATVESVASVNMSPGACQFYGDNVTRVPRGKEPGVMAWPAYALCSGRMCDTDFVGLSSGAEGCDGYPCTPNDSQNRRCQMKLRKCWAVRDGLPSLRLGLCLTSSAASRPLGGPAGLRVRARSPRKLLLPSPVPRTSPWPRDASQSRITRVPFQDFRYRRTVSPLASHQGDPAGSLGTFHTWESCPGDAVGRRIFPNARFNHHRRLSRPRCEEPPEHLRSLATRCSDRLRARVKQTAARAPLSIAIAKHGKNARPLTYAAFSGRGCCSRTARNNTCHVAGEATRRARNGPFHNEAPLAPCATGWSSPKTMLGVGECDVCLALGSVLIRVGVLDELRFCFSCAPTLQGTVVQILVFPRRLVITNSRGKERSGRFGRWEVVFRYAHKWLSACVLDPAAQFIVGGDYYVMNLVDVS</sequence>
<organism evidence="2 3">
    <name type="scientific">Dryococelus australis</name>
    <dbReference type="NCBI Taxonomy" id="614101"/>
    <lineage>
        <taxon>Eukaryota</taxon>
        <taxon>Metazoa</taxon>
        <taxon>Ecdysozoa</taxon>
        <taxon>Arthropoda</taxon>
        <taxon>Hexapoda</taxon>
        <taxon>Insecta</taxon>
        <taxon>Pterygota</taxon>
        <taxon>Neoptera</taxon>
        <taxon>Polyneoptera</taxon>
        <taxon>Phasmatodea</taxon>
        <taxon>Verophasmatodea</taxon>
        <taxon>Anareolatae</taxon>
        <taxon>Phasmatidae</taxon>
        <taxon>Eurycanthinae</taxon>
        <taxon>Dryococelus</taxon>
    </lineage>
</organism>
<keyword evidence="3" id="KW-1185">Reference proteome</keyword>
<dbReference type="Proteomes" id="UP001159363">
    <property type="component" value="Chromosome 1"/>
</dbReference>
<feature type="region of interest" description="Disordered" evidence="1">
    <location>
        <begin position="1"/>
        <end position="37"/>
    </location>
</feature>
<comment type="caution">
    <text evidence="2">The sequence shown here is derived from an EMBL/GenBank/DDBJ whole genome shotgun (WGS) entry which is preliminary data.</text>
</comment>
<evidence type="ECO:0000313" key="2">
    <source>
        <dbReference type="EMBL" id="KAJ8894977.1"/>
    </source>
</evidence>
<gene>
    <name evidence="2" type="ORF">PR048_000285</name>
</gene>
<reference evidence="2 3" key="1">
    <citation type="submission" date="2023-02" db="EMBL/GenBank/DDBJ databases">
        <title>LHISI_Scaffold_Assembly.</title>
        <authorList>
            <person name="Stuart O.P."/>
            <person name="Cleave R."/>
            <person name="Magrath M.J.L."/>
            <person name="Mikheyev A.S."/>
        </authorList>
    </citation>
    <scope>NUCLEOTIDE SEQUENCE [LARGE SCALE GENOMIC DNA]</scope>
    <source>
        <strain evidence="2">Daus_M_001</strain>
        <tissue evidence="2">Leg muscle</tissue>
    </source>
</reference>
<name>A0ABQ9IE88_9NEOP</name>
<protein>
    <submittedName>
        <fullName evidence="2">Uncharacterized protein</fullName>
    </submittedName>
</protein>
<evidence type="ECO:0000313" key="3">
    <source>
        <dbReference type="Proteomes" id="UP001159363"/>
    </source>
</evidence>
<proteinExistence type="predicted"/>
<evidence type="ECO:0000256" key="1">
    <source>
        <dbReference type="SAM" id="MobiDB-lite"/>
    </source>
</evidence>
<accession>A0ABQ9IE88</accession>
<dbReference type="EMBL" id="JARBHB010000001">
    <property type="protein sequence ID" value="KAJ8894977.1"/>
    <property type="molecule type" value="Genomic_DNA"/>
</dbReference>